<keyword evidence="8 10" id="KW-0030">Aminoacyl-tRNA synthetase</keyword>
<evidence type="ECO:0000313" key="12">
    <source>
        <dbReference type="EMBL" id="WAI92697.1"/>
    </source>
</evidence>
<dbReference type="Proteomes" id="UP001164948">
    <property type="component" value="Chromosome"/>
</dbReference>
<evidence type="ECO:0000256" key="4">
    <source>
        <dbReference type="ARBA" id="ARBA00022598"/>
    </source>
</evidence>
<evidence type="ECO:0000259" key="11">
    <source>
        <dbReference type="Pfam" id="PF05746"/>
    </source>
</evidence>
<dbReference type="SUPFAM" id="SSF109604">
    <property type="entry name" value="HD-domain/PDEase-like"/>
    <property type="match status" value="1"/>
</dbReference>
<dbReference type="EMBL" id="CP095081">
    <property type="protein sequence ID" value="WAI92697.1"/>
    <property type="molecule type" value="Genomic_DNA"/>
</dbReference>
<feature type="domain" description="DALR anticodon binding" evidence="11">
    <location>
        <begin position="580"/>
        <end position="662"/>
    </location>
</feature>
<evidence type="ECO:0000256" key="7">
    <source>
        <dbReference type="ARBA" id="ARBA00022917"/>
    </source>
</evidence>
<evidence type="ECO:0000256" key="6">
    <source>
        <dbReference type="ARBA" id="ARBA00022840"/>
    </source>
</evidence>
<dbReference type="Pfam" id="PF05746">
    <property type="entry name" value="DALR_1"/>
    <property type="match status" value="1"/>
</dbReference>
<dbReference type="AlphaFoldDB" id="A0AAE9ULC0"/>
<gene>
    <name evidence="10 12" type="primary">glyS</name>
    <name evidence="12" type="ORF">MP619_09420</name>
</gene>
<reference evidence="12" key="1">
    <citation type="submission" date="2022-03" db="EMBL/GenBank/DDBJ databases">
        <title>Characterization and genomic analysis of a Streptococcus dysgalactiae associated with cultured channel catfish mortalities in China.</title>
        <authorList>
            <person name="Wang J."/>
            <person name="Geng Y."/>
        </authorList>
    </citation>
    <scope>NUCLEOTIDE SEQUENCE</scope>
    <source>
        <strain evidence="12">WJ001</strain>
    </source>
</reference>
<dbReference type="InterPro" id="IPR008909">
    <property type="entry name" value="DALR_anticod-bd"/>
</dbReference>
<keyword evidence="7 10" id="KW-0648">Protein biosynthesis</keyword>
<dbReference type="GO" id="GO:0006426">
    <property type="term" value="P:glycyl-tRNA aminoacylation"/>
    <property type="evidence" value="ECO:0007669"/>
    <property type="project" value="UniProtKB-UniRule"/>
</dbReference>
<keyword evidence="5 10" id="KW-0547">Nucleotide-binding</keyword>
<dbReference type="GO" id="GO:0005829">
    <property type="term" value="C:cytosol"/>
    <property type="evidence" value="ECO:0007669"/>
    <property type="project" value="TreeGrafter"/>
</dbReference>
<comment type="subcellular location">
    <subcellularLocation>
        <location evidence="1 10">Cytoplasm</location>
    </subcellularLocation>
</comment>
<evidence type="ECO:0000256" key="9">
    <source>
        <dbReference type="ARBA" id="ARBA00047937"/>
    </source>
</evidence>
<dbReference type="NCBIfam" id="TIGR00211">
    <property type="entry name" value="glyS"/>
    <property type="match status" value="1"/>
</dbReference>
<dbReference type="PROSITE" id="PS50861">
    <property type="entry name" value="AA_TRNA_LIGASE_II_GLYAB"/>
    <property type="match status" value="1"/>
</dbReference>
<keyword evidence="4 10" id="KW-0436">Ligase</keyword>
<proteinExistence type="inferred from homology"/>
<accession>A0AAE9ULC0</accession>
<dbReference type="EC" id="6.1.1.14" evidence="10"/>
<comment type="catalytic activity">
    <reaction evidence="9 10">
        <text>tRNA(Gly) + glycine + ATP = glycyl-tRNA(Gly) + AMP + diphosphate</text>
        <dbReference type="Rhea" id="RHEA:16013"/>
        <dbReference type="Rhea" id="RHEA-COMP:9664"/>
        <dbReference type="Rhea" id="RHEA-COMP:9683"/>
        <dbReference type="ChEBI" id="CHEBI:30616"/>
        <dbReference type="ChEBI" id="CHEBI:33019"/>
        <dbReference type="ChEBI" id="CHEBI:57305"/>
        <dbReference type="ChEBI" id="CHEBI:78442"/>
        <dbReference type="ChEBI" id="CHEBI:78522"/>
        <dbReference type="ChEBI" id="CHEBI:456215"/>
        <dbReference type="EC" id="6.1.1.14"/>
    </reaction>
</comment>
<evidence type="ECO:0000256" key="2">
    <source>
        <dbReference type="ARBA" id="ARBA00008226"/>
    </source>
</evidence>
<dbReference type="RefSeq" id="WP_129556156.1">
    <property type="nucleotide sequence ID" value="NZ_AP018726.1"/>
</dbReference>
<dbReference type="HAMAP" id="MF_00255">
    <property type="entry name" value="Gly_tRNA_synth_beta"/>
    <property type="match status" value="1"/>
</dbReference>
<dbReference type="GO" id="GO:0004820">
    <property type="term" value="F:glycine-tRNA ligase activity"/>
    <property type="evidence" value="ECO:0007669"/>
    <property type="project" value="UniProtKB-UniRule"/>
</dbReference>
<evidence type="ECO:0000313" key="13">
    <source>
        <dbReference type="Proteomes" id="UP001164948"/>
    </source>
</evidence>
<organism evidence="12 13">
    <name type="scientific">Streptococcus dysgalactiae</name>
    <dbReference type="NCBI Taxonomy" id="1334"/>
    <lineage>
        <taxon>Bacteria</taxon>
        <taxon>Bacillati</taxon>
        <taxon>Bacillota</taxon>
        <taxon>Bacilli</taxon>
        <taxon>Lactobacillales</taxon>
        <taxon>Streptococcaceae</taxon>
        <taxon>Streptococcus</taxon>
    </lineage>
</organism>
<keyword evidence="6 10" id="KW-0067">ATP-binding</keyword>
<comment type="subunit">
    <text evidence="10">Tetramer of two alpha and two beta subunits.</text>
</comment>
<dbReference type="GO" id="GO:0005524">
    <property type="term" value="F:ATP binding"/>
    <property type="evidence" value="ECO:0007669"/>
    <property type="project" value="UniProtKB-UniRule"/>
</dbReference>
<evidence type="ECO:0000256" key="3">
    <source>
        <dbReference type="ARBA" id="ARBA00022490"/>
    </source>
</evidence>
<sequence>MSKNLLIELGLEELPAYVVTPSEKQLGERLATFLTENRLSFEDIQTFSTPRRLAARVIGLADQQTDLTEDFKGPAKKIALDADGNFSKAAQGFVRGKGLTTDAIEFREVKGEEYVYVNKHEAGKPAKEVLLGVAEVLTAMTFPVSMHWAKNSFEYIRPVHTLTVLLDDEALDLDFLDIHSGRVSRGHRFLGKETTITSADSYEDDLRSQFVIADAKERQEMIVEQIKAIEAAQAVQVDIDADLLNEVLNLVEFPTAFMGSFDAKYLDVPEEVLVTSMKNHQRYFVVRDQEGRLMPNFISVRNGNDQAIDNVIKGNEKVLVARLEDGEFFWREDQKLQISDLVAKLANVTFHEKIGSLTEHMDRTRVIAASLAKEANLSAEEEEAVDRAAQIYKFDLLTGMVGEFDELQGIMGEKYALLAGENPAVATAIREHYLPDAAEGALPETKVGAVLALADKLDTLLSFFSVGLIPSGSNDPYALRRATQGIVRILDHFGWRIPMDKLVDSLYDLSFDSLTYANKVDVMSFIRARVDKMMGKAVPKDIREAVLESSTFVVPEMLAAAEALVNASHTENYKPAVESLSRAFNLAEKADASVRVDPSLFENDHEQALFAAIQSLSLEGSAENQVEQVFALSPVINDFFDNTMVMADDQAIKNNRLALLAALVGKAKSIAAFNQLNTK</sequence>
<dbReference type="InterPro" id="IPR015944">
    <property type="entry name" value="Gly-tRNA-synth_bsu"/>
</dbReference>
<dbReference type="GO" id="GO:0006420">
    <property type="term" value="P:arginyl-tRNA aminoacylation"/>
    <property type="evidence" value="ECO:0007669"/>
    <property type="project" value="InterPro"/>
</dbReference>
<protein>
    <recommendedName>
        <fullName evidence="10">Glycine--tRNA ligase beta subunit</fullName>
        <ecNumber evidence="10">6.1.1.14</ecNumber>
    </recommendedName>
    <alternativeName>
        <fullName evidence="10">Glycyl-tRNA synthetase beta subunit</fullName>
        <shortName evidence="10">GlyRS</shortName>
    </alternativeName>
</protein>
<evidence type="ECO:0000256" key="5">
    <source>
        <dbReference type="ARBA" id="ARBA00022741"/>
    </source>
</evidence>
<dbReference type="PRINTS" id="PR01045">
    <property type="entry name" value="TRNASYNTHGB"/>
</dbReference>
<dbReference type="PANTHER" id="PTHR30075">
    <property type="entry name" value="GLYCYL-TRNA SYNTHETASE"/>
    <property type="match status" value="1"/>
</dbReference>
<comment type="similarity">
    <text evidence="2 10">Belongs to the class-II aminoacyl-tRNA synthetase family.</text>
</comment>
<dbReference type="GO" id="GO:0004814">
    <property type="term" value="F:arginine-tRNA ligase activity"/>
    <property type="evidence" value="ECO:0007669"/>
    <property type="project" value="InterPro"/>
</dbReference>
<dbReference type="Pfam" id="PF02092">
    <property type="entry name" value="tRNA_synt_2f"/>
    <property type="match status" value="1"/>
</dbReference>
<evidence type="ECO:0000256" key="10">
    <source>
        <dbReference type="HAMAP-Rule" id="MF_00255"/>
    </source>
</evidence>
<evidence type="ECO:0000256" key="1">
    <source>
        <dbReference type="ARBA" id="ARBA00004496"/>
    </source>
</evidence>
<dbReference type="InterPro" id="IPR006194">
    <property type="entry name" value="Gly-tRNA-synth_heterodimer"/>
</dbReference>
<keyword evidence="3 10" id="KW-0963">Cytoplasm</keyword>
<name>A0AAE9ULC0_STRDY</name>
<evidence type="ECO:0000256" key="8">
    <source>
        <dbReference type="ARBA" id="ARBA00023146"/>
    </source>
</evidence>
<dbReference type="PANTHER" id="PTHR30075:SF2">
    <property type="entry name" value="GLYCINE--TRNA LIGASE, CHLOROPLASTIC_MITOCHONDRIAL 2"/>
    <property type="match status" value="1"/>
</dbReference>